<feature type="region of interest" description="Disordered" evidence="1">
    <location>
        <begin position="1"/>
        <end position="25"/>
    </location>
</feature>
<dbReference type="GeneID" id="18918882"/>
<evidence type="ECO:0000313" key="3">
    <source>
        <dbReference type="Proteomes" id="UP000008370"/>
    </source>
</evidence>
<protein>
    <submittedName>
        <fullName evidence="2">Uncharacterized protein</fullName>
    </submittedName>
</protein>
<feature type="non-terminal residue" evidence="2">
    <location>
        <position position="53"/>
    </location>
</feature>
<dbReference type="KEGG" id="pco:PHACADRAFT_264669"/>
<sequence length="53" mass="5697">MGMNGVPLNTAAPGRLPNSCRGNGNSRRDIPLDLVAVRIDPYCHPSACRSDFL</sequence>
<dbReference type="Proteomes" id="UP000008370">
    <property type="component" value="Unassembled WGS sequence"/>
</dbReference>
<organism evidence="2 3">
    <name type="scientific">Phanerochaete carnosa (strain HHB-10118-sp)</name>
    <name type="common">White-rot fungus</name>
    <name type="synonym">Peniophora carnosa</name>
    <dbReference type="NCBI Taxonomy" id="650164"/>
    <lineage>
        <taxon>Eukaryota</taxon>
        <taxon>Fungi</taxon>
        <taxon>Dikarya</taxon>
        <taxon>Basidiomycota</taxon>
        <taxon>Agaricomycotina</taxon>
        <taxon>Agaricomycetes</taxon>
        <taxon>Polyporales</taxon>
        <taxon>Phanerochaetaceae</taxon>
        <taxon>Phanerochaete</taxon>
    </lineage>
</organism>
<reference evidence="2 3" key="1">
    <citation type="journal article" date="2012" name="BMC Genomics">
        <title>Comparative genomics of the white-rot fungi, Phanerochaete carnosa and P. chrysosporium, to elucidate the genetic basis of the distinct wood types they colonize.</title>
        <authorList>
            <person name="Suzuki H."/>
            <person name="MacDonald J."/>
            <person name="Syed K."/>
            <person name="Salamov A."/>
            <person name="Hori C."/>
            <person name="Aerts A."/>
            <person name="Henrissat B."/>
            <person name="Wiebenga A."/>
            <person name="vanKuyk P.A."/>
            <person name="Barry K."/>
            <person name="Lindquist E."/>
            <person name="LaButti K."/>
            <person name="Lapidus A."/>
            <person name="Lucas S."/>
            <person name="Coutinho P."/>
            <person name="Gong Y."/>
            <person name="Samejima M."/>
            <person name="Mahadevan R."/>
            <person name="Abou-Zaid M."/>
            <person name="de Vries R.P."/>
            <person name="Igarashi K."/>
            <person name="Yadav J.S."/>
            <person name="Grigoriev I.V."/>
            <person name="Master E.R."/>
        </authorList>
    </citation>
    <scope>NUCLEOTIDE SEQUENCE [LARGE SCALE GENOMIC DNA]</scope>
    <source>
        <strain evidence="2 3">HHB-10118-sp</strain>
    </source>
</reference>
<gene>
    <name evidence="2" type="ORF">PHACADRAFT_264669</name>
</gene>
<dbReference type="RefSeq" id="XP_007401309.1">
    <property type="nucleotide sequence ID" value="XM_007401247.1"/>
</dbReference>
<evidence type="ECO:0000313" key="2">
    <source>
        <dbReference type="EMBL" id="EKM50118.1"/>
    </source>
</evidence>
<evidence type="ECO:0000256" key="1">
    <source>
        <dbReference type="SAM" id="MobiDB-lite"/>
    </source>
</evidence>
<accession>K5VG05</accession>
<dbReference type="AlphaFoldDB" id="K5VG05"/>
<dbReference type="InParanoid" id="K5VG05"/>
<name>K5VG05_PHACS</name>
<keyword evidence="3" id="KW-1185">Reference proteome</keyword>
<dbReference type="HOGENOM" id="CLU_3087971_0_0_1"/>
<proteinExistence type="predicted"/>
<dbReference type="EMBL" id="JH930479">
    <property type="protein sequence ID" value="EKM50118.1"/>
    <property type="molecule type" value="Genomic_DNA"/>
</dbReference>